<reference evidence="2" key="1">
    <citation type="submission" date="2015-07" db="EMBL/GenBank/DDBJ databases">
        <title>Genome sequencing of Sunxiuqinia dokdonensis strain SK.</title>
        <authorList>
            <person name="Ahn S."/>
            <person name="Kim B.-C."/>
        </authorList>
    </citation>
    <scope>NUCLEOTIDE SEQUENCE [LARGE SCALE GENOMIC DNA]</scope>
    <source>
        <strain evidence="2">SK</strain>
    </source>
</reference>
<name>A0A0L8VE48_9BACT</name>
<dbReference type="EMBL" id="LGIA01000022">
    <property type="protein sequence ID" value="KOH46729.1"/>
    <property type="molecule type" value="Genomic_DNA"/>
</dbReference>
<organism evidence="1 2">
    <name type="scientific">Sunxiuqinia dokdonensis</name>
    <dbReference type="NCBI Taxonomy" id="1409788"/>
    <lineage>
        <taxon>Bacteria</taxon>
        <taxon>Pseudomonadati</taxon>
        <taxon>Bacteroidota</taxon>
        <taxon>Bacteroidia</taxon>
        <taxon>Marinilabiliales</taxon>
        <taxon>Prolixibacteraceae</taxon>
        <taxon>Sunxiuqinia</taxon>
    </lineage>
</organism>
<dbReference type="Proteomes" id="UP000036958">
    <property type="component" value="Unassembled WGS sequence"/>
</dbReference>
<evidence type="ECO:0000313" key="2">
    <source>
        <dbReference type="Proteomes" id="UP000036958"/>
    </source>
</evidence>
<proteinExistence type="predicted"/>
<gene>
    <name evidence="1" type="ORF">NC99_04450</name>
</gene>
<dbReference type="AlphaFoldDB" id="A0A0L8VE48"/>
<sequence length="54" mass="6279">MKLLYRYAKISERQITNVNRYNMQIKKVVIEQMPGDDHQSASVFEFSGQTSNLA</sequence>
<protein>
    <submittedName>
        <fullName evidence="1">Uncharacterized protein</fullName>
    </submittedName>
</protein>
<evidence type="ECO:0000313" key="1">
    <source>
        <dbReference type="EMBL" id="KOH46729.1"/>
    </source>
</evidence>
<dbReference type="STRING" id="1409788.NC99_04450"/>
<comment type="caution">
    <text evidence="1">The sequence shown here is derived from an EMBL/GenBank/DDBJ whole genome shotgun (WGS) entry which is preliminary data.</text>
</comment>
<keyword evidence="2" id="KW-1185">Reference proteome</keyword>
<accession>A0A0L8VE48</accession>